<accession>A0AAE0ZFI5</accession>
<proteinExistence type="predicted"/>
<evidence type="ECO:0000313" key="1">
    <source>
        <dbReference type="EMBL" id="KAK3768378.1"/>
    </source>
</evidence>
<dbReference type="AlphaFoldDB" id="A0AAE0ZFI5"/>
<gene>
    <name evidence="1" type="ORF">RRG08_031166</name>
</gene>
<comment type="caution">
    <text evidence="1">The sequence shown here is derived from an EMBL/GenBank/DDBJ whole genome shotgun (WGS) entry which is preliminary data.</text>
</comment>
<keyword evidence="2" id="KW-1185">Reference proteome</keyword>
<dbReference type="EMBL" id="JAWDGP010004062">
    <property type="protein sequence ID" value="KAK3768378.1"/>
    <property type="molecule type" value="Genomic_DNA"/>
</dbReference>
<reference evidence="1" key="1">
    <citation type="journal article" date="2023" name="G3 (Bethesda)">
        <title>A reference genome for the long-term kleptoplast-retaining sea slug Elysia crispata morphotype clarki.</title>
        <authorList>
            <person name="Eastman K.E."/>
            <person name="Pendleton A.L."/>
            <person name="Shaikh M.A."/>
            <person name="Suttiyut T."/>
            <person name="Ogas R."/>
            <person name="Tomko P."/>
            <person name="Gavelis G."/>
            <person name="Widhalm J.R."/>
            <person name="Wisecaver J.H."/>
        </authorList>
    </citation>
    <scope>NUCLEOTIDE SEQUENCE</scope>
    <source>
        <strain evidence="1">ECLA1</strain>
    </source>
</reference>
<evidence type="ECO:0000313" key="2">
    <source>
        <dbReference type="Proteomes" id="UP001283361"/>
    </source>
</evidence>
<sequence>MSGYPAVAIHHGRSNWSLIAKLAGELDQGECRSNYPHTLRGINSEGRSVSGIGPGQLDSIHKLLERQPSVIYWVKSRNLLSKLRGGEGDTGYRESPHRLDLTLSCGLNKLQHHNITTPHPLLLVCVHWLAGPTHRLIHTSTHPHTADPTKRPLEGSDCYEMMRIAAQGNCSYVNRDKIVILEERKNDRRKG</sequence>
<name>A0AAE0ZFI5_9GAST</name>
<dbReference type="Proteomes" id="UP001283361">
    <property type="component" value="Unassembled WGS sequence"/>
</dbReference>
<protein>
    <submittedName>
        <fullName evidence="1">Uncharacterized protein</fullName>
    </submittedName>
</protein>
<organism evidence="1 2">
    <name type="scientific">Elysia crispata</name>
    <name type="common">lettuce slug</name>
    <dbReference type="NCBI Taxonomy" id="231223"/>
    <lineage>
        <taxon>Eukaryota</taxon>
        <taxon>Metazoa</taxon>
        <taxon>Spiralia</taxon>
        <taxon>Lophotrochozoa</taxon>
        <taxon>Mollusca</taxon>
        <taxon>Gastropoda</taxon>
        <taxon>Heterobranchia</taxon>
        <taxon>Euthyneura</taxon>
        <taxon>Panpulmonata</taxon>
        <taxon>Sacoglossa</taxon>
        <taxon>Placobranchoidea</taxon>
        <taxon>Plakobranchidae</taxon>
        <taxon>Elysia</taxon>
    </lineage>
</organism>